<dbReference type="GO" id="GO:0046872">
    <property type="term" value="F:metal ion binding"/>
    <property type="evidence" value="ECO:0007669"/>
    <property type="project" value="UniProtKB-KW"/>
</dbReference>
<dbReference type="EMBL" id="JAUOPG010000010">
    <property type="protein sequence ID" value="MDO6454800.1"/>
    <property type="molecule type" value="Genomic_DNA"/>
</dbReference>
<dbReference type="SUPFAM" id="SSF51182">
    <property type="entry name" value="RmlC-like cupins"/>
    <property type="match status" value="1"/>
</dbReference>
<dbReference type="InterPro" id="IPR012093">
    <property type="entry name" value="Pirin"/>
</dbReference>
<evidence type="ECO:0000313" key="6">
    <source>
        <dbReference type="EMBL" id="MDO6454800.1"/>
    </source>
</evidence>
<sequence>MISVLKSDERGQADFGWLNSRHTFSFGSYYNPEQMGLSHLRVINDDHVKPGYGFDTHGHQDMEIISYVLEGRIKHKDTLGHTEYLSAGEVQVMSAGTGIKHSEYNASASEALHFLQIWVIPRQSGLTPSYQQKDFSAFNGLSLLVSPDGRNGSLSISQNVEIYRLQATDAPIEKVLDTATIGYIHVATGDVLINGERYSAGDGITITDENKVHMQASDNSEALLFILPTIA</sequence>
<comment type="caution">
    <text evidence="6">The sequence shown here is derived from an EMBL/GenBank/DDBJ whole genome shotgun (WGS) entry which is preliminary data.</text>
</comment>
<dbReference type="CDD" id="cd02910">
    <property type="entry name" value="cupin_Yhhw_N"/>
    <property type="match status" value="1"/>
</dbReference>
<evidence type="ECO:0000256" key="2">
    <source>
        <dbReference type="PIRSR" id="PIRSR006232-1"/>
    </source>
</evidence>
<reference evidence="6" key="1">
    <citation type="submission" date="2023-07" db="EMBL/GenBank/DDBJ databases">
        <title>Genome content predicts the carbon catabolic preferences of heterotrophic bacteria.</title>
        <authorList>
            <person name="Gralka M."/>
        </authorList>
    </citation>
    <scope>NUCLEOTIDE SEQUENCE</scope>
    <source>
        <strain evidence="6">I2M16</strain>
    </source>
</reference>
<dbReference type="Pfam" id="PF02678">
    <property type="entry name" value="Pirin"/>
    <property type="match status" value="1"/>
</dbReference>
<feature type="binding site" evidence="2">
    <location>
        <position position="103"/>
    </location>
    <ligand>
        <name>Fe cation</name>
        <dbReference type="ChEBI" id="CHEBI:24875"/>
    </ligand>
</feature>
<dbReference type="PANTHER" id="PTHR43212">
    <property type="entry name" value="QUERCETIN 2,3-DIOXYGENASE"/>
    <property type="match status" value="1"/>
</dbReference>
<dbReference type="Gene3D" id="2.60.120.10">
    <property type="entry name" value="Jelly Rolls"/>
    <property type="match status" value="2"/>
</dbReference>
<organism evidence="6 7">
    <name type="scientific">Neptunomonas phycophila</name>
    <dbReference type="NCBI Taxonomy" id="1572645"/>
    <lineage>
        <taxon>Bacteria</taxon>
        <taxon>Pseudomonadati</taxon>
        <taxon>Pseudomonadota</taxon>
        <taxon>Gammaproteobacteria</taxon>
        <taxon>Oceanospirillales</taxon>
        <taxon>Oceanospirillaceae</taxon>
        <taxon>Neptunomonas</taxon>
    </lineage>
</organism>
<feature type="domain" description="Quercetin 2,3-dioxygenase C-terminal cupin" evidence="5">
    <location>
        <begin position="143"/>
        <end position="225"/>
    </location>
</feature>
<feature type="binding site" evidence="2">
    <location>
        <position position="101"/>
    </location>
    <ligand>
        <name>Fe cation</name>
        <dbReference type="ChEBI" id="CHEBI:24875"/>
    </ligand>
</feature>
<dbReference type="InterPro" id="IPR011051">
    <property type="entry name" value="RmlC_Cupin_sf"/>
</dbReference>
<dbReference type="PANTHER" id="PTHR43212:SF3">
    <property type="entry name" value="QUERCETIN 2,3-DIOXYGENASE"/>
    <property type="match status" value="1"/>
</dbReference>
<dbReference type="Pfam" id="PF17954">
    <property type="entry name" value="Pirin_C_2"/>
    <property type="match status" value="1"/>
</dbReference>
<comment type="similarity">
    <text evidence="1 3">Belongs to the pirin family.</text>
</comment>
<dbReference type="RefSeq" id="WP_303551610.1">
    <property type="nucleotide sequence ID" value="NZ_JAUOPG010000010.1"/>
</dbReference>
<dbReference type="AlphaFoldDB" id="A0AAW7XPS4"/>
<proteinExistence type="inferred from homology"/>
<dbReference type="InterPro" id="IPR003829">
    <property type="entry name" value="Pirin_N_dom"/>
</dbReference>
<feature type="domain" description="Pirin N-terminal" evidence="4">
    <location>
        <begin position="15"/>
        <end position="119"/>
    </location>
</feature>
<dbReference type="InterPro" id="IPR041602">
    <property type="entry name" value="Quercetinase_C"/>
</dbReference>
<protein>
    <submittedName>
        <fullName evidence="6">Pirin family protein</fullName>
    </submittedName>
</protein>
<gene>
    <name evidence="6" type="ORF">Q4490_14605</name>
</gene>
<comment type="cofactor">
    <cofactor evidence="2">
        <name>Fe cation</name>
        <dbReference type="ChEBI" id="CHEBI:24875"/>
    </cofactor>
    <text evidence="2">Binds 1 Fe cation per subunit.</text>
</comment>
<feature type="binding site" evidence="2">
    <location>
        <position position="57"/>
    </location>
    <ligand>
        <name>Fe cation</name>
        <dbReference type="ChEBI" id="CHEBI:24875"/>
    </ligand>
</feature>
<keyword evidence="2" id="KW-0479">Metal-binding</keyword>
<evidence type="ECO:0000256" key="3">
    <source>
        <dbReference type="RuleBase" id="RU003457"/>
    </source>
</evidence>
<dbReference type="InterPro" id="IPR014710">
    <property type="entry name" value="RmlC-like_jellyroll"/>
</dbReference>
<dbReference type="Proteomes" id="UP001169862">
    <property type="component" value="Unassembled WGS sequence"/>
</dbReference>
<accession>A0AAW7XPS4</accession>
<evidence type="ECO:0000313" key="7">
    <source>
        <dbReference type="Proteomes" id="UP001169862"/>
    </source>
</evidence>
<evidence type="ECO:0000259" key="5">
    <source>
        <dbReference type="Pfam" id="PF17954"/>
    </source>
</evidence>
<evidence type="ECO:0000256" key="1">
    <source>
        <dbReference type="ARBA" id="ARBA00008416"/>
    </source>
</evidence>
<feature type="binding site" evidence="2">
    <location>
        <position position="59"/>
    </location>
    <ligand>
        <name>Fe cation</name>
        <dbReference type="ChEBI" id="CHEBI:24875"/>
    </ligand>
</feature>
<keyword evidence="2" id="KW-0408">Iron</keyword>
<evidence type="ECO:0000259" key="4">
    <source>
        <dbReference type="Pfam" id="PF02678"/>
    </source>
</evidence>
<name>A0AAW7XPS4_9GAMM</name>
<dbReference type="PIRSF" id="PIRSF006232">
    <property type="entry name" value="Pirin"/>
    <property type="match status" value="1"/>
</dbReference>